<proteinExistence type="predicted"/>
<dbReference type="STRING" id="1294263.JCM21531_1011"/>
<keyword evidence="3" id="KW-1185">Reference proteome</keyword>
<feature type="coiled-coil region" evidence="1">
    <location>
        <begin position="190"/>
        <end position="224"/>
    </location>
</feature>
<protein>
    <submittedName>
        <fullName evidence="2">Uncharacterized protein</fullName>
    </submittedName>
</protein>
<accession>W4V2C6</accession>
<dbReference type="Proteomes" id="UP000019109">
    <property type="component" value="Unassembled WGS sequence"/>
</dbReference>
<comment type="caution">
    <text evidence="2">The sequence shown here is derived from an EMBL/GenBank/DDBJ whole genome shotgun (WGS) entry which is preliminary data.</text>
</comment>
<evidence type="ECO:0000313" key="3">
    <source>
        <dbReference type="Proteomes" id="UP000019109"/>
    </source>
</evidence>
<dbReference type="EMBL" id="BAVR01000008">
    <property type="protein sequence ID" value="GAE87625.1"/>
    <property type="molecule type" value="Genomic_DNA"/>
</dbReference>
<gene>
    <name evidence="2" type="ORF">JCM21531_1011</name>
</gene>
<evidence type="ECO:0000313" key="2">
    <source>
        <dbReference type="EMBL" id="GAE87625.1"/>
    </source>
</evidence>
<dbReference type="SUPFAM" id="SSF48452">
    <property type="entry name" value="TPR-like"/>
    <property type="match status" value="1"/>
</dbReference>
<organism evidence="2 3">
    <name type="scientific">Acetivibrio straminisolvens JCM 21531</name>
    <dbReference type="NCBI Taxonomy" id="1294263"/>
    <lineage>
        <taxon>Bacteria</taxon>
        <taxon>Bacillati</taxon>
        <taxon>Bacillota</taxon>
        <taxon>Clostridia</taxon>
        <taxon>Eubacteriales</taxon>
        <taxon>Oscillospiraceae</taxon>
        <taxon>Acetivibrio</taxon>
    </lineage>
</organism>
<keyword evidence="1" id="KW-0175">Coiled coil</keyword>
<evidence type="ECO:0000256" key="1">
    <source>
        <dbReference type="SAM" id="Coils"/>
    </source>
</evidence>
<dbReference type="AlphaFoldDB" id="W4V2C6"/>
<dbReference type="Gene3D" id="1.25.40.10">
    <property type="entry name" value="Tetratricopeptide repeat domain"/>
    <property type="match status" value="1"/>
</dbReference>
<reference evidence="2" key="1">
    <citation type="journal article" date="2014" name="Genome Announc.">
        <title>Draft Genome Sequence of Clostridium straminisolvens Strain JCM 21531T, Isolated from a Cellulose-Degrading Bacterial Community.</title>
        <authorList>
            <person name="Yuki M."/>
            <person name="Oshima K."/>
            <person name="Suda W."/>
            <person name="Sakamoto M."/>
            <person name="Kitamura K."/>
            <person name="Iida T."/>
            <person name="Hattori M."/>
            <person name="Ohkuma M."/>
        </authorList>
    </citation>
    <scope>NUCLEOTIDE SEQUENCE [LARGE SCALE GENOMIC DNA]</scope>
    <source>
        <strain evidence="2">JCM 21531</strain>
    </source>
</reference>
<dbReference type="InterPro" id="IPR011990">
    <property type="entry name" value="TPR-like_helical_dom_sf"/>
</dbReference>
<sequence length="335" mass="38673">MLPHIMSYVIPVALGDCYYGLGDYEEAEKNYLTATNYKYINKNIEVPSLWIKLAQNVLAWGDMFYKEEMFQEALNVYRLVLEAPGSASVVNSESYLYKHNSLKITGSTVSKMLTEYEKTGNTGDINPQLAIVVLQVRERMIKLSGGLDFRGIPLNLVPVWTFEYLQNAARYFAQQAIQAEREYINFIETADNKKLTRQQLKQAVDLAKAEVDLAKKQKDVAVRETKIYQEGFELAVLRRLNMQANINDYSIMSLEKMWLDASNAWYSGPDYGIIGTNKSAYHFLYENTLRIGAISREYELGAMARQTNELWEAEEMAREQYNSAWPGYRQRNNWK</sequence>
<name>W4V2C6_9FIRM</name>